<name>A0A2M6WYR9_9BACT</name>
<evidence type="ECO:0000256" key="5">
    <source>
        <dbReference type="HAMAP-Rule" id="MF_00374"/>
    </source>
</evidence>
<evidence type="ECO:0000313" key="8">
    <source>
        <dbReference type="Proteomes" id="UP000230731"/>
    </source>
</evidence>
<keyword evidence="2 5" id="KW-0689">Ribosomal protein</keyword>
<evidence type="ECO:0000256" key="2">
    <source>
        <dbReference type="ARBA" id="ARBA00022980"/>
    </source>
</evidence>
<dbReference type="AlphaFoldDB" id="A0A2M6WYR9"/>
<dbReference type="InterPro" id="IPR001854">
    <property type="entry name" value="Ribosomal_uL29"/>
</dbReference>
<dbReference type="InterPro" id="IPR036049">
    <property type="entry name" value="Ribosomal_uL29_sf"/>
</dbReference>
<evidence type="ECO:0000256" key="6">
    <source>
        <dbReference type="SAM" id="MobiDB-lite"/>
    </source>
</evidence>
<dbReference type="GO" id="GO:0003735">
    <property type="term" value="F:structural constituent of ribosome"/>
    <property type="evidence" value="ECO:0007669"/>
    <property type="project" value="InterPro"/>
</dbReference>
<feature type="compositionally biased region" description="Polar residues" evidence="6">
    <location>
        <begin position="52"/>
        <end position="66"/>
    </location>
</feature>
<proteinExistence type="inferred from homology"/>
<gene>
    <name evidence="5 7" type="primary">rpmC</name>
    <name evidence="7" type="ORF">COT71_03350</name>
</gene>
<evidence type="ECO:0000313" key="7">
    <source>
        <dbReference type="EMBL" id="PIT97951.1"/>
    </source>
</evidence>
<comment type="similarity">
    <text evidence="1 5">Belongs to the universal ribosomal protein uL29 family.</text>
</comment>
<dbReference type="SUPFAM" id="SSF46561">
    <property type="entry name" value="Ribosomal protein L29 (L29p)"/>
    <property type="match status" value="1"/>
</dbReference>
<sequence>MTTVELRELTPVQLQARLMDLRGELAAIRAAVLAGSEQNHSRIRQLRRESARTQTVLQSALQKNDT</sequence>
<feature type="region of interest" description="Disordered" evidence="6">
    <location>
        <begin position="39"/>
        <end position="66"/>
    </location>
</feature>
<evidence type="ECO:0000256" key="1">
    <source>
        <dbReference type="ARBA" id="ARBA00009254"/>
    </source>
</evidence>
<dbReference type="GO" id="GO:1990904">
    <property type="term" value="C:ribonucleoprotein complex"/>
    <property type="evidence" value="ECO:0007669"/>
    <property type="project" value="UniProtKB-KW"/>
</dbReference>
<comment type="caution">
    <text evidence="7">The sequence shown here is derived from an EMBL/GenBank/DDBJ whole genome shotgun (WGS) entry which is preliminary data.</text>
</comment>
<dbReference type="Pfam" id="PF00831">
    <property type="entry name" value="Ribosomal_L29"/>
    <property type="match status" value="1"/>
</dbReference>
<dbReference type="GO" id="GO:0006412">
    <property type="term" value="P:translation"/>
    <property type="evidence" value="ECO:0007669"/>
    <property type="project" value="UniProtKB-UniRule"/>
</dbReference>
<dbReference type="HAMAP" id="MF_00374">
    <property type="entry name" value="Ribosomal_uL29"/>
    <property type="match status" value="1"/>
</dbReference>
<dbReference type="Gene3D" id="1.10.287.310">
    <property type="match status" value="1"/>
</dbReference>
<evidence type="ECO:0000256" key="3">
    <source>
        <dbReference type="ARBA" id="ARBA00023274"/>
    </source>
</evidence>
<keyword evidence="3 5" id="KW-0687">Ribonucleoprotein</keyword>
<dbReference type="NCBIfam" id="TIGR00012">
    <property type="entry name" value="L29"/>
    <property type="match status" value="1"/>
</dbReference>
<dbReference type="EMBL" id="PEZP01000039">
    <property type="protein sequence ID" value="PIT97951.1"/>
    <property type="molecule type" value="Genomic_DNA"/>
</dbReference>
<dbReference type="Proteomes" id="UP000230731">
    <property type="component" value="Unassembled WGS sequence"/>
</dbReference>
<organism evidence="7 8">
    <name type="scientific">Candidatus Andersenbacteria bacterium CG10_big_fil_rev_8_21_14_0_10_54_11</name>
    <dbReference type="NCBI Taxonomy" id="1974485"/>
    <lineage>
        <taxon>Bacteria</taxon>
        <taxon>Candidatus Anderseniibacteriota</taxon>
    </lineage>
</organism>
<dbReference type="GO" id="GO:0005840">
    <property type="term" value="C:ribosome"/>
    <property type="evidence" value="ECO:0007669"/>
    <property type="project" value="UniProtKB-KW"/>
</dbReference>
<protein>
    <recommendedName>
        <fullName evidence="4 5">Large ribosomal subunit protein uL29</fullName>
    </recommendedName>
</protein>
<evidence type="ECO:0000256" key="4">
    <source>
        <dbReference type="ARBA" id="ARBA00035204"/>
    </source>
</evidence>
<reference evidence="8" key="1">
    <citation type="submission" date="2017-09" db="EMBL/GenBank/DDBJ databases">
        <title>Depth-based differentiation of microbial function through sediment-hosted aquifers and enrichment of novel symbionts in the deep terrestrial subsurface.</title>
        <authorList>
            <person name="Probst A.J."/>
            <person name="Ladd B."/>
            <person name="Jarett J.K."/>
            <person name="Geller-Mcgrath D.E."/>
            <person name="Sieber C.M.K."/>
            <person name="Emerson J.B."/>
            <person name="Anantharaman K."/>
            <person name="Thomas B.C."/>
            <person name="Malmstrom R."/>
            <person name="Stieglmeier M."/>
            <person name="Klingl A."/>
            <person name="Woyke T."/>
            <person name="Ryan C.M."/>
            <person name="Banfield J.F."/>
        </authorList>
    </citation>
    <scope>NUCLEOTIDE SEQUENCE [LARGE SCALE GENOMIC DNA]</scope>
</reference>
<accession>A0A2M6WYR9</accession>